<dbReference type="Gene3D" id="6.10.250.330">
    <property type="match status" value="1"/>
</dbReference>
<dbReference type="SUPFAM" id="SSF143120">
    <property type="entry name" value="YefM-like"/>
    <property type="match status" value="1"/>
</dbReference>
<dbReference type="PANTHER" id="PTHR33713:SF6">
    <property type="entry name" value="ANTITOXIN YEFM"/>
    <property type="match status" value="1"/>
</dbReference>
<proteinExistence type="inferred from homology"/>
<evidence type="ECO:0000313" key="3">
    <source>
        <dbReference type="EMBL" id="PJG54174.1"/>
    </source>
</evidence>
<evidence type="ECO:0000256" key="1">
    <source>
        <dbReference type="ARBA" id="ARBA00009981"/>
    </source>
</evidence>
<dbReference type="NCBIfam" id="TIGR01552">
    <property type="entry name" value="phd_fam"/>
    <property type="match status" value="1"/>
</dbReference>
<dbReference type="InterPro" id="IPR051405">
    <property type="entry name" value="phD/YefM_antitoxin"/>
</dbReference>
<dbReference type="RefSeq" id="WP_100233143.1">
    <property type="nucleotide sequence ID" value="NZ_PGVG01000012.1"/>
</dbReference>
<keyword evidence="4" id="KW-1185">Reference proteome</keyword>
<protein>
    <recommendedName>
        <fullName evidence="2">Antitoxin</fullName>
    </recommendedName>
</protein>
<name>A0A2M8R8L9_9BRAD</name>
<dbReference type="EMBL" id="PGVG01000012">
    <property type="protein sequence ID" value="PJG54174.1"/>
    <property type="molecule type" value="Genomic_DNA"/>
</dbReference>
<gene>
    <name evidence="3" type="ORF">CVM73_17215</name>
</gene>
<reference evidence="3 4" key="1">
    <citation type="submission" date="2017-11" db="EMBL/GenBank/DDBJ databases">
        <title>Bradyrhizobium forestalis sp. nov., an efficient nitrogen-fixing bacterium isolated from nodules of forest legume species in the Amazon.</title>
        <authorList>
            <person name="Costa E.M."/>
            <person name="Guimaraes A."/>
            <person name="Carvalho T.S."/>
            <person name="Rodrigues T.L."/>
            <person name="Ribeiro P.R.A."/>
            <person name="Lebbe L."/>
            <person name="Willems A."/>
            <person name="Moreira F.M.S."/>
        </authorList>
    </citation>
    <scope>NUCLEOTIDE SEQUENCE [LARGE SCALE GENOMIC DNA]</scope>
    <source>
        <strain evidence="3 4">INPA54B</strain>
    </source>
</reference>
<dbReference type="Pfam" id="PF02604">
    <property type="entry name" value="PhdYeFM_antitox"/>
    <property type="match status" value="1"/>
</dbReference>
<accession>A0A2M8R8L9</accession>
<dbReference type="OrthoDB" id="9802003at2"/>
<sequence length="88" mass="9692">MASVSYSELRGNLAAYMDQVCDDRAPLLVTRQNARSVVMISEEEYEGLIETVHLLKSPANAARLLRSIEEADQGKLVARELIEPTSTG</sequence>
<comment type="function">
    <text evidence="2">Antitoxin component of a type II toxin-antitoxin (TA) system.</text>
</comment>
<comment type="similarity">
    <text evidence="1 2">Belongs to the phD/YefM antitoxin family.</text>
</comment>
<dbReference type="Gene3D" id="3.40.1620.10">
    <property type="entry name" value="YefM-like domain"/>
    <property type="match status" value="1"/>
</dbReference>
<evidence type="ECO:0000313" key="4">
    <source>
        <dbReference type="Proteomes" id="UP000231194"/>
    </source>
</evidence>
<comment type="caution">
    <text evidence="3">The sequence shown here is derived from an EMBL/GenBank/DDBJ whole genome shotgun (WGS) entry which is preliminary data.</text>
</comment>
<dbReference type="InterPro" id="IPR036165">
    <property type="entry name" value="YefM-like_sf"/>
</dbReference>
<dbReference type="Proteomes" id="UP000231194">
    <property type="component" value="Unassembled WGS sequence"/>
</dbReference>
<evidence type="ECO:0000256" key="2">
    <source>
        <dbReference type="RuleBase" id="RU362080"/>
    </source>
</evidence>
<dbReference type="PANTHER" id="PTHR33713">
    <property type="entry name" value="ANTITOXIN YAFN-RELATED"/>
    <property type="match status" value="1"/>
</dbReference>
<organism evidence="3 4">
    <name type="scientific">Bradyrhizobium forestalis</name>
    <dbReference type="NCBI Taxonomy" id="1419263"/>
    <lineage>
        <taxon>Bacteria</taxon>
        <taxon>Pseudomonadati</taxon>
        <taxon>Pseudomonadota</taxon>
        <taxon>Alphaproteobacteria</taxon>
        <taxon>Hyphomicrobiales</taxon>
        <taxon>Nitrobacteraceae</taxon>
        <taxon>Bradyrhizobium</taxon>
    </lineage>
</organism>
<dbReference type="InterPro" id="IPR006442">
    <property type="entry name" value="Antitoxin_Phd/YefM"/>
</dbReference>
<dbReference type="AlphaFoldDB" id="A0A2M8R8L9"/>